<name>A0A2M8WTD1_9MICO</name>
<evidence type="ECO:0000256" key="5">
    <source>
        <dbReference type="SAM" id="Phobius"/>
    </source>
</evidence>
<feature type="transmembrane region" description="Helical" evidence="5">
    <location>
        <begin position="20"/>
        <end position="37"/>
    </location>
</feature>
<protein>
    <submittedName>
        <fullName evidence="7">PAP2 superfamily protein</fullName>
    </submittedName>
</protein>
<dbReference type="PANTHER" id="PTHR31310:SF7">
    <property type="entry name" value="PA-PHOSPHATASE RELATED-FAMILY PROTEIN DDB_G0268928"/>
    <property type="match status" value="1"/>
</dbReference>
<dbReference type="InterPro" id="IPR052185">
    <property type="entry name" value="IPC_Synthase-Related"/>
</dbReference>
<evidence type="ECO:0000259" key="6">
    <source>
        <dbReference type="Pfam" id="PF14378"/>
    </source>
</evidence>
<keyword evidence="8" id="KW-1185">Reference proteome</keyword>
<feature type="transmembrane region" description="Helical" evidence="5">
    <location>
        <begin position="176"/>
        <end position="195"/>
    </location>
</feature>
<feature type="transmembrane region" description="Helical" evidence="5">
    <location>
        <begin position="83"/>
        <end position="107"/>
    </location>
</feature>
<dbReference type="Proteomes" id="UP000231586">
    <property type="component" value="Unassembled WGS sequence"/>
</dbReference>
<dbReference type="AlphaFoldDB" id="A0A2M8WTD1"/>
<feature type="transmembrane region" description="Helical" evidence="5">
    <location>
        <begin position="202"/>
        <end position="219"/>
    </location>
</feature>
<dbReference type="Pfam" id="PF14378">
    <property type="entry name" value="PAP2_3"/>
    <property type="match status" value="1"/>
</dbReference>
<evidence type="ECO:0000256" key="4">
    <source>
        <dbReference type="ARBA" id="ARBA00023136"/>
    </source>
</evidence>
<comment type="caution">
    <text evidence="7">The sequence shown here is derived from an EMBL/GenBank/DDBJ whole genome shotgun (WGS) entry which is preliminary data.</text>
</comment>
<dbReference type="GO" id="GO:0016020">
    <property type="term" value="C:membrane"/>
    <property type="evidence" value="ECO:0007669"/>
    <property type="project" value="UniProtKB-SubCell"/>
</dbReference>
<dbReference type="PANTHER" id="PTHR31310">
    <property type="match status" value="1"/>
</dbReference>
<feature type="transmembrane region" description="Helical" evidence="5">
    <location>
        <begin position="119"/>
        <end position="138"/>
    </location>
</feature>
<feature type="domain" description="Inositolphosphotransferase Aur1/Ipt1" evidence="6">
    <location>
        <begin position="57"/>
        <end position="241"/>
    </location>
</feature>
<comment type="subcellular location">
    <subcellularLocation>
        <location evidence="1">Membrane</location>
        <topology evidence="1">Multi-pass membrane protein</topology>
    </subcellularLocation>
</comment>
<organism evidence="7 8">
    <name type="scientific">Luteimicrobium subarcticum</name>
    <dbReference type="NCBI Taxonomy" id="620910"/>
    <lineage>
        <taxon>Bacteria</taxon>
        <taxon>Bacillati</taxon>
        <taxon>Actinomycetota</taxon>
        <taxon>Actinomycetes</taxon>
        <taxon>Micrococcales</taxon>
        <taxon>Luteimicrobium</taxon>
    </lineage>
</organism>
<keyword evidence="3 5" id="KW-1133">Transmembrane helix</keyword>
<evidence type="ECO:0000256" key="1">
    <source>
        <dbReference type="ARBA" id="ARBA00004141"/>
    </source>
</evidence>
<gene>
    <name evidence="7" type="ORF">CLV34_1624</name>
</gene>
<dbReference type="CDD" id="cd03386">
    <property type="entry name" value="PAP2_Aur1_like"/>
    <property type="match status" value="1"/>
</dbReference>
<sequence>MSRARALSVTSRQRWRPGQVPPWWAEVVLVLGLYAVYDVIRGLGRPTEVIAQHNAWQIVDVERALSVAIEEPLNRGLASLPALAVPACFFYATLHFILTPLTLVWLYRRHPAVYNRERMWIVIATATALIGFWLLPVAPPRLLPGVGSVDVMAEFASWGWWQGDGSSASKAIANEYAAMPSLHFAWSLWVGLVVARYARHRVVRVLGIAYPVATALVVLGTGNHYLLDVAAGGALLGVAWLATRAIWPDEVVARALEIERGGVVAPPSSPE</sequence>
<accession>A0A2M8WTD1</accession>
<proteinExistence type="predicted"/>
<evidence type="ECO:0000256" key="2">
    <source>
        <dbReference type="ARBA" id="ARBA00022692"/>
    </source>
</evidence>
<keyword evidence="2 5" id="KW-0812">Transmembrane</keyword>
<evidence type="ECO:0000313" key="8">
    <source>
        <dbReference type="Proteomes" id="UP000231586"/>
    </source>
</evidence>
<evidence type="ECO:0000313" key="7">
    <source>
        <dbReference type="EMBL" id="PJI94138.1"/>
    </source>
</evidence>
<reference evidence="7 8" key="1">
    <citation type="submission" date="2017-11" db="EMBL/GenBank/DDBJ databases">
        <title>Genomic Encyclopedia of Archaeal and Bacterial Type Strains, Phase II (KMG-II): From Individual Species to Whole Genera.</title>
        <authorList>
            <person name="Goeker M."/>
        </authorList>
    </citation>
    <scope>NUCLEOTIDE SEQUENCE [LARGE SCALE GENOMIC DNA]</scope>
    <source>
        <strain evidence="7 8">DSM 22413</strain>
    </source>
</reference>
<dbReference type="InterPro" id="IPR026841">
    <property type="entry name" value="Aur1/Ipt1"/>
</dbReference>
<keyword evidence="4 5" id="KW-0472">Membrane</keyword>
<dbReference type="EMBL" id="PGTZ01000007">
    <property type="protein sequence ID" value="PJI94138.1"/>
    <property type="molecule type" value="Genomic_DNA"/>
</dbReference>
<evidence type="ECO:0000256" key="3">
    <source>
        <dbReference type="ARBA" id="ARBA00022989"/>
    </source>
</evidence>